<dbReference type="PANTHER" id="PTHR42756">
    <property type="entry name" value="TRANSCRIPTIONAL REGULATOR, MARR"/>
    <property type="match status" value="1"/>
</dbReference>
<evidence type="ECO:0000256" key="2">
    <source>
        <dbReference type="ARBA" id="ARBA00023125"/>
    </source>
</evidence>
<feature type="domain" description="HTH marR-type" evidence="4">
    <location>
        <begin position="2"/>
        <end position="136"/>
    </location>
</feature>
<accession>U2FVX6</accession>
<organism evidence="5 6">
    <name type="scientific">Salinisphaera shabanensis E1L3A</name>
    <dbReference type="NCBI Taxonomy" id="1033802"/>
    <lineage>
        <taxon>Bacteria</taxon>
        <taxon>Pseudomonadati</taxon>
        <taxon>Pseudomonadota</taxon>
        <taxon>Gammaproteobacteria</taxon>
        <taxon>Salinisphaerales</taxon>
        <taxon>Salinisphaeraceae</taxon>
        <taxon>Salinisphaera</taxon>
    </lineage>
</organism>
<keyword evidence="6" id="KW-1185">Reference proteome</keyword>
<evidence type="ECO:0000313" key="5">
    <source>
        <dbReference type="EMBL" id="ERJ20049.1"/>
    </source>
</evidence>
<protein>
    <submittedName>
        <fullName evidence="5">Multidrug resistance operon repressor protein</fullName>
    </submittedName>
</protein>
<keyword evidence="1" id="KW-0805">Transcription regulation</keyword>
<dbReference type="InterPro" id="IPR036388">
    <property type="entry name" value="WH-like_DNA-bd_sf"/>
</dbReference>
<evidence type="ECO:0000259" key="4">
    <source>
        <dbReference type="PROSITE" id="PS50995"/>
    </source>
</evidence>
<comment type="caution">
    <text evidence="5">The sequence shown here is derived from an EMBL/GenBank/DDBJ whole genome shotgun (WGS) entry which is preliminary data.</text>
</comment>
<gene>
    <name evidence="5" type="primary">mexR</name>
    <name evidence="5" type="ORF">SSPSH_000913</name>
</gene>
<proteinExistence type="predicted"/>
<dbReference type="GO" id="GO:0003677">
    <property type="term" value="F:DNA binding"/>
    <property type="evidence" value="ECO:0007669"/>
    <property type="project" value="UniProtKB-KW"/>
</dbReference>
<keyword evidence="3" id="KW-0804">Transcription</keyword>
<name>U2FVX6_9GAMM</name>
<dbReference type="SUPFAM" id="SSF46785">
    <property type="entry name" value="Winged helix' DNA-binding domain"/>
    <property type="match status" value="1"/>
</dbReference>
<dbReference type="SMART" id="SM00347">
    <property type="entry name" value="HTH_MARR"/>
    <property type="match status" value="1"/>
</dbReference>
<dbReference type="RefSeq" id="WP_006913901.1">
    <property type="nucleotide sequence ID" value="NZ_AFNV02000005.1"/>
</dbReference>
<dbReference type="GO" id="GO:0003700">
    <property type="term" value="F:DNA-binding transcription factor activity"/>
    <property type="evidence" value="ECO:0007669"/>
    <property type="project" value="InterPro"/>
</dbReference>
<sequence length="145" mass="16038">MHTPIGETLHRLLHAYKRAMRDGYTTAGIELTGAQIRMIKGIASDPDASAQAIAKRTRQDKGHIARLIKDLEGEDLITRRPHPSDSRYRQLKLTAAGHALATRIAEVEAEAGARMARHLPDPDIERFVELAEAMIANLESSENPL</sequence>
<evidence type="ECO:0000313" key="6">
    <source>
        <dbReference type="Proteomes" id="UP000006242"/>
    </source>
</evidence>
<dbReference type="InterPro" id="IPR000835">
    <property type="entry name" value="HTH_MarR-typ"/>
</dbReference>
<dbReference type="Gene3D" id="1.10.10.10">
    <property type="entry name" value="Winged helix-like DNA-binding domain superfamily/Winged helix DNA-binding domain"/>
    <property type="match status" value="1"/>
</dbReference>
<dbReference type="PANTHER" id="PTHR42756:SF1">
    <property type="entry name" value="TRANSCRIPTIONAL REPRESSOR OF EMRAB OPERON"/>
    <property type="match status" value="1"/>
</dbReference>
<dbReference type="Proteomes" id="UP000006242">
    <property type="component" value="Unassembled WGS sequence"/>
</dbReference>
<dbReference type="AlphaFoldDB" id="U2FVX6"/>
<dbReference type="STRING" id="1033802.SSPSH_000913"/>
<dbReference type="PROSITE" id="PS50995">
    <property type="entry name" value="HTH_MARR_2"/>
    <property type="match status" value="1"/>
</dbReference>
<dbReference type="InterPro" id="IPR036390">
    <property type="entry name" value="WH_DNA-bd_sf"/>
</dbReference>
<dbReference type="Pfam" id="PF01047">
    <property type="entry name" value="MarR"/>
    <property type="match status" value="1"/>
</dbReference>
<keyword evidence="2" id="KW-0238">DNA-binding</keyword>
<reference evidence="5 6" key="1">
    <citation type="journal article" date="2011" name="J. Bacteriol.">
        <title>Genome sequence of Salinisphaera shabanensis, a gammaproteobacterium from the harsh, variable environment of the brine-seawater interface of the Shaban Deep in the Red Sea.</title>
        <authorList>
            <person name="Antunes A."/>
            <person name="Alam I."/>
            <person name="Bajic V.B."/>
            <person name="Stingl U."/>
        </authorList>
    </citation>
    <scope>NUCLEOTIDE SEQUENCE [LARGE SCALE GENOMIC DNA]</scope>
    <source>
        <strain evidence="5 6">E1L3A</strain>
    </source>
</reference>
<evidence type="ECO:0000256" key="1">
    <source>
        <dbReference type="ARBA" id="ARBA00023015"/>
    </source>
</evidence>
<dbReference type="OrthoDB" id="1431064at2"/>
<evidence type="ECO:0000256" key="3">
    <source>
        <dbReference type="ARBA" id="ARBA00023163"/>
    </source>
</evidence>
<dbReference type="EMBL" id="AFNV02000005">
    <property type="protein sequence ID" value="ERJ20049.1"/>
    <property type="molecule type" value="Genomic_DNA"/>
</dbReference>
<dbReference type="eggNOG" id="COG1846">
    <property type="taxonomic scope" value="Bacteria"/>
</dbReference>
<reference evidence="5 6" key="2">
    <citation type="journal article" date="2013" name="PLoS ONE">
        <title>INDIGO - INtegrated Data Warehouse of MIcrobial GenOmes with Examples from the Red Sea Extremophiles.</title>
        <authorList>
            <person name="Alam I."/>
            <person name="Antunes A."/>
            <person name="Kamau A.A."/>
            <person name="Ba Alawi W."/>
            <person name="Kalkatawi M."/>
            <person name="Stingl U."/>
            <person name="Bajic V.B."/>
        </authorList>
    </citation>
    <scope>NUCLEOTIDE SEQUENCE [LARGE SCALE GENOMIC DNA]</scope>
    <source>
        <strain evidence="5 6">E1L3A</strain>
    </source>
</reference>